<keyword evidence="2" id="KW-1185">Reference proteome</keyword>
<dbReference type="Proteomes" id="UP000053586">
    <property type="component" value="Unassembled WGS sequence"/>
</dbReference>
<dbReference type="AlphaFoldDB" id="H5TA13"/>
<reference evidence="1 2" key="2">
    <citation type="journal article" date="2017" name="Antonie Van Leeuwenhoek">
        <title>Rhizobium rhizosphaerae sp. nov., a novel species isolated from rice rhizosphere.</title>
        <authorList>
            <person name="Zhao J.J."/>
            <person name="Zhang J."/>
            <person name="Zhang R.J."/>
            <person name="Zhang C.W."/>
            <person name="Yin H.Q."/>
            <person name="Zhang X.X."/>
        </authorList>
    </citation>
    <scope>NUCLEOTIDE SEQUENCE [LARGE SCALE GENOMIC DNA]</scope>
    <source>
        <strain evidence="1 2">ACAM 611</strain>
    </source>
</reference>
<evidence type="ECO:0000313" key="2">
    <source>
        <dbReference type="Proteomes" id="UP000053586"/>
    </source>
</evidence>
<dbReference type="EMBL" id="BAET01000008">
    <property type="protein sequence ID" value="GAB55140.1"/>
    <property type="molecule type" value="Genomic_DNA"/>
</dbReference>
<protein>
    <submittedName>
        <fullName evidence="1">Uncharacterized protein</fullName>
    </submittedName>
</protein>
<sequence length="42" mass="4785">MNPFTFSNEVNVLRAQYIDAPNPNNGSGSFSLLKQFYLFVIM</sequence>
<name>H5TA13_9ALTE</name>
<proteinExistence type="predicted"/>
<accession>H5TA13</accession>
<comment type="caution">
    <text evidence="1">The sequence shown here is derived from an EMBL/GenBank/DDBJ whole genome shotgun (WGS) entry which is preliminary data.</text>
</comment>
<reference evidence="1 2" key="1">
    <citation type="journal article" date="2012" name="J. Bacteriol.">
        <title>Genome sequence of proteorhodopsin-containing sea ice bacterium Glaciecola punicea ACAM 611T.</title>
        <authorList>
            <person name="Qin Q.-L."/>
            <person name="Xie B.-B."/>
            <person name="Shu Y.-L."/>
            <person name="Rong J.-C."/>
            <person name="Zhao D.-L."/>
            <person name="Zhang X.-Y."/>
            <person name="Chen X.-L."/>
            <person name="Zhou B.-C."/>
            <person name="Zhanga Y.-Z."/>
        </authorList>
    </citation>
    <scope>NUCLEOTIDE SEQUENCE [LARGE SCALE GENOMIC DNA]</scope>
    <source>
        <strain evidence="1 2">ACAM 611</strain>
    </source>
</reference>
<gene>
    <name evidence="1" type="ORF">GPUN_1009</name>
</gene>
<evidence type="ECO:0000313" key="1">
    <source>
        <dbReference type="EMBL" id="GAB55140.1"/>
    </source>
</evidence>
<organism evidence="1 2">
    <name type="scientific">Glaciecola punicea ACAM 611</name>
    <dbReference type="NCBI Taxonomy" id="1121923"/>
    <lineage>
        <taxon>Bacteria</taxon>
        <taxon>Pseudomonadati</taxon>
        <taxon>Pseudomonadota</taxon>
        <taxon>Gammaproteobacteria</taxon>
        <taxon>Alteromonadales</taxon>
        <taxon>Alteromonadaceae</taxon>
        <taxon>Glaciecola</taxon>
    </lineage>
</organism>